<gene>
    <name evidence="3" type="ORF">IWX46DRAFT_532907</name>
</gene>
<dbReference type="PANTHER" id="PTHR10151:SF120">
    <property type="entry name" value="BIS(5'-ADENOSYL)-TRIPHOSPHATASE"/>
    <property type="match status" value="1"/>
</dbReference>
<feature type="compositionally biased region" description="Basic and acidic residues" evidence="1">
    <location>
        <begin position="21"/>
        <end position="37"/>
    </location>
</feature>
<proteinExistence type="predicted"/>
<comment type="caution">
    <text evidence="3">The sequence shown here is derived from an EMBL/GenBank/DDBJ whole genome shotgun (WGS) entry which is preliminary data.</text>
</comment>
<dbReference type="SUPFAM" id="SSF53649">
    <property type="entry name" value="Alkaline phosphatase-like"/>
    <property type="match status" value="1"/>
</dbReference>
<name>A0ABR1LKK5_9PEZI</name>
<evidence type="ECO:0000313" key="4">
    <source>
        <dbReference type="Proteomes" id="UP001365128"/>
    </source>
</evidence>
<dbReference type="Pfam" id="PF01663">
    <property type="entry name" value="Phosphodiest"/>
    <property type="match status" value="1"/>
</dbReference>
<reference evidence="3 4" key="1">
    <citation type="submission" date="2024-04" db="EMBL/GenBank/DDBJ databases">
        <title>Phyllosticta paracitricarpa is synonymous to the EU quarantine fungus P. citricarpa based on phylogenomic analyses.</title>
        <authorList>
            <consortium name="Lawrence Berkeley National Laboratory"/>
            <person name="Van Ingen-Buijs V.A."/>
            <person name="Van Westerhoven A.C."/>
            <person name="Haridas S."/>
            <person name="Skiadas P."/>
            <person name="Martin F."/>
            <person name="Groenewald J.Z."/>
            <person name="Crous P.W."/>
            <person name="Seidl M.F."/>
        </authorList>
    </citation>
    <scope>NUCLEOTIDE SEQUENCE [LARGE SCALE GENOMIC DNA]</scope>
    <source>
        <strain evidence="3 4">CBS 122670</strain>
    </source>
</reference>
<sequence length="757" mass="84170">MLANSDSDTAYEGEEEDAYEEKDRTSTEVRREDLELLHEEDERENLIASSNSTSQGGFQQLFRSDRERRKSRRDGARGRRPGSGEDSRLMEEGGRLSSSSSRESSEVDKHRVRDVRERRKKSLSSRWIRPLLYVAVAVLFLVLFLFAYRISGFRPTKHYEGQLMRWNGTSHFAPTTILISLDGFRADFLQRKLTPTLQSFIDSGISPQYMLPSFPSVTFPNHYTMVTGLYPESHGIVGNTFWDPKLQEEFYYTNTAVSMQSKWWGGDPIWATAEAQGIRTAIHMWPGSEAKVGEFQAAHIDKYNGSEVLSVKVDRMLQFLDLPGPESERAAPDQPRPQLIAAYVPVVDSDGHKYGPNSTEIRQTITDVDTMLAGLLSGLEERNLTEIVNVVIVSDHGMATTDVSRLIQFEDLVGPSLIEHIDGWPLYGLRPKNPDAVESIYDQLKYKAKHNPNIEVYLKDKDMPERYHFHQNDRIAPLWIVPKAGWAIVTKEEFDIEEGLRTGAQYEPKGLHGYDHEHPLMRAIFVARGPAFPHAPGSRLEPFQNIELYNIICDTIGAEPKPNNGTLRLPLKPVGLHSDTPSQESSDDPPKSVSSTPTPPQTPPPVPLQGSKTVAIAGLATPIIAIHTDPAEPKVSEPDLEVVEVGSGVAIETPAGGQGATDHQLNGDVGGEEVKEGDEGKEKAGGLWAWLADKINKAKAWAISKAHKVGDGMSQAKEQIEGKIQQIQGDQERQRTSKGNIEVEEIKPDADQGGPRA</sequence>
<dbReference type="InterPro" id="IPR002591">
    <property type="entry name" value="Phosphodiest/P_Trfase"/>
</dbReference>
<dbReference type="PANTHER" id="PTHR10151">
    <property type="entry name" value="ECTONUCLEOTIDE PYROPHOSPHATASE/PHOSPHODIESTERASE"/>
    <property type="match status" value="1"/>
</dbReference>
<feature type="compositionally biased region" description="Polar residues" evidence="1">
    <location>
        <begin position="47"/>
        <end position="62"/>
    </location>
</feature>
<dbReference type="Proteomes" id="UP001365128">
    <property type="component" value="Unassembled WGS sequence"/>
</dbReference>
<keyword evidence="2" id="KW-0472">Membrane</keyword>
<evidence type="ECO:0000256" key="1">
    <source>
        <dbReference type="SAM" id="MobiDB-lite"/>
    </source>
</evidence>
<feature type="transmembrane region" description="Helical" evidence="2">
    <location>
        <begin position="127"/>
        <end position="148"/>
    </location>
</feature>
<dbReference type="CDD" id="cd16018">
    <property type="entry name" value="Enpp"/>
    <property type="match status" value="1"/>
</dbReference>
<accession>A0ABR1LKK5</accession>
<evidence type="ECO:0000313" key="3">
    <source>
        <dbReference type="EMBL" id="KAK7534420.1"/>
    </source>
</evidence>
<feature type="region of interest" description="Disordered" evidence="1">
    <location>
        <begin position="1"/>
        <end position="115"/>
    </location>
</feature>
<dbReference type="Gene3D" id="3.40.720.10">
    <property type="entry name" value="Alkaline Phosphatase, subunit A"/>
    <property type="match status" value="1"/>
</dbReference>
<dbReference type="InterPro" id="IPR017850">
    <property type="entry name" value="Alkaline_phosphatase_core_sf"/>
</dbReference>
<dbReference type="EMBL" id="JBBPDW010000043">
    <property type="protein sequence ID" value="KAK7534420.1"/>
    <property type="molecule type" value="Genomic_DNA"/>
</dbReference>
<protein>
    <submittedName>
        <fullName evidence="3">Nucleotide pyrophosphatase family protein</fullName>
    </submittedName>
</protein>
<keyword evidence="4" id="KW-1185">Reference proteome</keyword>
<feature type="compositionally biased region" description="Pro residues" evidence="1">
    <location>
        <begin position="597"/>
        <end position="607"/>
    </location>
</feature>
<keyword evidence="2" id="KW-1133">Transmembrane helix</keyword>
<organism evidence="3 4">
    <name type="scientific">Phyllosticta citricarpa</name>
    <dbReference type="NCBI Taxonomy" id="55181"/>
    <lineage>
        <taxon>Eukaryota</taxon>
        <taxon>Fungi</taxon>
        <taxon>Dikarya</taxon>
        <taxon>Ascomycota</taxon>
        <taxon>Pezizomycotina</taxon>
        <taxon>Dothideomycetes</taxon>
        <taxon>Dothideomycetes incertae sedis</taxon>
        <taxon>Botryosphaeriales</taxon>
        <taxon>Phyllostictaceae</taxon>
        <taxon>Phyllosticta</taxon>
    </lineage>
</organism>
<keyword evidence="2" id="KW-0812">Transmembrane</keyword>
<dbReference type="Gene3D" id="3.30.1360.180">
    <property type="match status" value="1"/>
</dbReference>
<feature type="region of interest" description="Disordered" evidence="1">
    <location>
        <begin position="725"/>
        <end position="757"/>
    </location>
</feature>
<evidence type="ECO:0000256" key="2">
    <source>
        <dbReference type="SAM" id="Phobius"/>
    </source>
</evidence>
<feature type="compositionally biased region" description="Basic and acidic residues" evidence="1">
    <location>
        <begin position="103"/>
        <end position="115"/>
    </location>
</feature>
<feature type="region of interest" description="Disordered" evidence="1">
    <location>
        <begin position="562"/>
        <end position="610"/>
    </location>
</feature>
<feature type="compositionally biased region" description="Basic and acidic residues" evidence="1">
    <location>
        <begin position="63"/>
        <end position="94"/>
    </location>
</feature>
<feature type="compositionally biased region" description="Acidic residues" evidence="1">
    <location>
        <begin position="9"/>
        <end position="20"/>
    </location>
</feature>